<proteinExistence type="predicted"/>
<dbReference type="GO" id="GO:0031956">
    <property type="term" value="F:medium-chain fatty acid-CoA ligase activity"/>
    <property type="evidence" value="ECO:0007669"/>
    <property type="project" value="TreeGrafter"/>
</dbReference>
<dbReference type="RefSeq" id="WP_064780589.1">
    <property type="nucleotide sequence ID" value="NZ_JPVZ01000003.1"/>
</dbReference>
<gene>
    <name evidence="2" type="ORF">TH4_08095</name>
</gene>
<dbReference type="GO" id="GO:0006631">
    <property type="term" value="P:fatty acid metabolic process"/>
    <property type="evidence" value="ECO:0007669"/>
    <property type="project" value="TreeGrafter"/>
</dbReference>
<dbReference type="InterPro" id="IPR020845">
    <property type="entry name" value="AMP-binding_CS"/>
</dbReference>
<dbReference type="InterPro" id="IPR016084">
    <property type="entry name" value="Haem_Oase-like_multi-hlx"/>
</dbReference>
<feature type="domain" description="AMP-dependent synthetase/ligase" evidence="1">
    <location>
        <begin position="6"/>
        <end position="97"/>
    </location>
</feature>
<comment type="caution">
    <text evidence="2">The sequence shown here is derived from an EMBL/GenBank/DDBJ whole genome shotgun (WGS) entry which is preliminary data.</text>
</comment>
<feature type="domain" description="AMP-dependent synthetase/ligase" evidence="1">
    <location>
        <begin position="111"/>
        <end position="298"/>
    </location>
</feature>
<dbReference type="Pfam" id="PF23562">
    <property type="entry name" value="AMP-binding_C_3"/>
    <property type="match status" value="1"/>
</dbReference>
<sequence length="678" mass="73259">MLFSRIGQHPADKIALRSQTGQITYRDLIRRIDDHAKDLSDVDVLGIALDNGIDWVLWDLAALKSETFCVPIPPFFTKAQIDHAAATAGITHMITPDGMVRTGLAKSATIPAKTAKITFTSGTTGTPKGVCLPATAMLNVASSIYQMLGDEFAGTHFSALPLAVLLENVAGVYAGLLAGCTVHLTSLRNFEAQYENLHGLLKGADATSIILVPELLRALMMQVMQYGPLTKLDFIAVGGARIDPALIAKARQIGLPVYEGYGLSECASVLSLNVPGKDKPGTTGTLLPHVSAEIVDDEIVIRNPGFLGYVGDPPAANAALSERLATGDLGRISDDGFVSVTGRRKNVLITSNGRNISPEWPEAALLAQPAIYQAIVFGDGQAHLEALIVPSRADADINAAIQAANASLPDYAQIKHFTLCAPFTAQNGCLTGNGRPKRDVIVKRYISSQNTSELAMNFYDRLVAQTADARAALYHVPQLVDGLSGNISRSTYVAYLTEAYHHVKHTVPFLMAMGSRLPDDKRWLHKAVIEYLEEEEGHEEWILNDIEAAGGDREAARNATPNLETQVMVAYNYDYIARKNPVGFLGMVFMLESTSTQIASQGADAVMSGLDLPKSAFSYLFSHGSLDIEHMKFFEKTVNQITDPNDQAAIIEVANNTFRLFANLFAAIPHEGQRKNVA</sequence>
<dbReference type="InterPro" id="IPR000873">
    <property type="entry name" value="AMP-dep_synth/lig_dom"/>
</dbReference>
<dbReference type="PROSITE" id="PS00455">
    <property type="entry name" value="AMP_BINDING"/>
    <property type="match status" value="1"/>
</dbReference>
<dbReference type="Gene3D" id="3.40.50.12780">
    <property type="entry name" value="N-terminal domain of ligase-like"/>
    <property type="match status" value="1"/>
</dbReference>
<evidence type="ECO:0000313" key="3">
    <source>
        <dbReference type="Proteomes" id="UP000094009"/>
    </source>
</evidence>
<dbReference type="InterPro" id="IPR045851">
    <property type="entry name" value="AMP-bd_C_sf"/>
</dbReference>
<dbReference type="Pfam" id="PF14518">
    <property type="entry name" value="Haem_oxygenas_2"/>
    <property type="match status" value="1"/>
</dbReference>
<dbReference type="Proteomes" id="UP000094009">
    <property type="component" value="Unassembled WGS sequence"/>
</dbReference>
<dbReference type="PANTHER" id="PTHR43201:SF32">
    <property type="entry name" value="2-SUCCINYLBENZOATE--COA LIGASE, CHLOROPLASTIC_PEROXISOMAL"/>
    <property type="match status" value="1"/>
</dbReference>
<evidence type="ECO:0000313" key="2">
    <source>
        <dbReference type="EMBL" id="OAZ10204.1"/>
    </source>
</evidence>
<name>A0A853L0U4_9PROT</name>
<protein>
    <submittedName>
        <fullName evidence="2">AMP-dependent synthetase</fullName>
    </submittedName>
</protein>
<accession>A0A853L0U4</accession>
<dbReference type="Gene3D" id="3.30.300.30">
    <property type="match status" value="1"/>
</dbReference>
<organism evidence="2 3">
    <name type="scientific">Thalassospira tepidiphila MCCC 1A03514</name>
    <dbReference type="NCBI Taxonomy" id="1177930"/>
    <lineage>
        <taxon>Bacteria</taxon>
        <taxon>Pseudomonadati</taxon>
        <taxon>Pseudomonadota</taxon>
        <taxon>Alphaproteobacteria</taxon>
        <taxon>Rhodospirillales</taxon>
        <taxon>Thalassospiraceae</taxon>
        <taxon>Thalassospira</taxon>
    </lineage>
</organism>
<dbReference type="SUPFAM" id="SSF48613">
    <property type="entry name" value="Heme oxygenase-like"/>
    <property type="match status" value="1"/>
</dbReference>
<dbReference type="InterPro" id="IPR042099">
    <property type="entry name" value="ANL_N_sf"/>
</dbReference>
<dbReference type="Gene3D" id="1.20.910.10">
    <property type="entry name" value="Heme oxygenase-like"/>
    <property type="match status" value="1"/>
</dbReference>
<dbReference type="EMBL" id="JPVZ01000003">
    <property type="protein sequence ID" value="OAZ10204.1"/>
    <property type="molecule type" value="Genomic_DNA"/>
</dbReference>
<dbReference type="PANTHER" id="PTHR43201">
    <property type="entry name" value="ACYL-COA SYNTHETASE"/>
    <property type="match status" value="1"/>
</dbReference>
<dbReference type="AlphaFoldDB" id="A0A853L0U4"/>
<evidence type="ECO:0000259" key="1">
    <source>
        <dbReference type="Pfam" id="PF00501"/>
    </source>
</evidence>
<reference evidence="2 3" key="1">
    <citation type="submission" date="2014-07" db="EMBL/GenBank/DDBJ databases">
        <title>Draft genome sequence of Thalassospira tepidiphila 1-1B.</title>
        <authorList>
            <person name="Lai Q."/>
            <person name="Shao Z."/>
        </authorList>
    </citation>
    <scope>NUCLEOTIDE SEQUENCE [LARGE SCALE GENOMIC DNA]</scope>
    <source>
        <strain evidence="2 3">MCCC 1A03514</strain>
    </source>
</reference>
<dbReference type="Pfam" id="PF00501">
    <property type="entry name" value="AMP-binding"/>
    <property type="match status" value="2"/>
</dbReference>
<dbReference type="SMART" id="SM01236">
    <property type="entry name" value="Haem_oxygenase_2"/>
    <property type="match status" value="1"/>
</dbReference>
<dbReference type="SUPFAM" id="SSF56801">
    <property type="entry name" value="Acetyl-CoA synthetase-like"/>
    <property type="match status" value="1"/>
</dbReference>